<accession>A0ACB7YAB3</accession>
<proteinExistence type="predicted"/>
<dbReference type="Proteomes" id="UP000828048">
    <property type="component" value="Chromosome 7"/>
</dbReference>
<organism evidence="1 2">
    <name type="scientific">Vaccinium darrowii</name>
    <dbReference type="NCBI Taxonomy" id="229202"/>
    <lineage>
        <taxon>Eukaryota</taxon>
        <taxon>Viridiplantae</taxon>
        <taxon>Streptophyta</taxon>
        <taxon>Embryophyta</taxon>
        <taxon>Tracheophyta</taxon>
        <taxon>Spermatophyta</taxon>
        <taxon>Magnoliopsida</taxon>
        <taxon>eudicotyledons</taxon>
        <taxon>Gunneridae</taxon>
        <taxon>Pentapetalae</taxon>
        <taxon>asterids</taxon>
        <taxon>Ericales</taxon>
        <taxon>Ericaceae</taxon>
        <taxon>Vaccinioideae</taxon>
        <taxon>Vaccinieae</taxon>
        <taxon>Vaccinium</taxon>
    </lineage>
</organism>
<dbReference type="EMBL" id="CM037157">
    <property type="protein sequence ID" value="KAH7850335.1"/>
    <property type="molecule type" value="Genomic_DNA"/>
</dbReference>
<keyword evidence="2" id="KW-1185">Reference proteome</keyword>
<reference evidence="1 2" key="1">
    <citation type="journal article" date="2021" name="Hortic Res">
        <title>High-quality reference genome and annotation aids understanding of berry development for evergreen blueberry (Vaccinium darrowii).</title>
        <authorList>
            <person name="Yu J."/>
            <person name="Hulse-Kemp A.M."/>
            <person name="Babiker E."/>
            <person name="Staton M."/>
        </authorList>
    </citation>
    <scope>NUCLEOTIDE SEQUENCE [LARGE SCALE GENOMIC DNA]</scope>
    <source>
        <strain evidence="2">cv. NJ 8807/NJ 8810</strain>
        <tissue evidence="1">Young leaf</tissue>
    </source>
</reference>
<comment type="caution">
    <text evidence="1">The sequence shown here is derived from an EMBL/GenBank/DDBJ whole genome shotgun (WGS) entry which is preliminary data.</text>
</comment>
<gene>
    <name evidence="1" type="ORF">Vadar_031190</name>
</gene>
<sequence length="380" mass="43106">MVKVEFLESICVAENEETREKDNWSNLPALLVWMIKDRLNYPNNLRFSAVCKSWLHASLDYQPIVDALAAPPWLMIARSIWESNREFISTSTGEKYNIDLPDLCNPITLFSSKSWLLLEKLDYTKITEFDSPIFLLNPFTKAKIKLPYIAGGGYSGAFDVVNGNPHCVVLAKSPSDCVKLSITHLGDDTWATYNYTFGDLAKFNFIDWVVITGKLVYCVNYTARVFIFDLANLEWTDLMGKAGLVCMKFHLHFMESQGKLLQVHWPSRLNDATLVFYRLNESNTKWEPPDHKDLEDTCWFLCMAGDRLSSVFKGKGMDKIYNSCRNLEAMEGRRISVHFRDTGNSRGQLLVDLVHGVSSSALIQGVSSSAPASFDWVDMG</sequence>
<evidence type="ECO:0000313" key="2">
    <source>
        <dbReference type="Proteomes" id="UP000828048"/>
    </source>
</evidence>
<protein>
    <submittedName>
        <fullName evidence="1">Uncharacterized protein</fullName>
    </submittedName>
</protein>
<evidence type="ECO:0000313" key="1">
    <source>
        <dbReference type="EMBL" id="KAH7850335.1"/>
    </source>
</evidence>
<name>A0ACB7YAB3_9ERIC</name>